<dbReference type="Gene3D" id="3.40.1190.10">
    <property type="entry name" value="Mur-like, catalytic domain"/>
    <property type="match status" value="1"/>
</dbReference>
<keyword evidence="1 10" id="KW-0963">Cytoplasm</keyword>
<keyword evidence="4 10" id="KW-0547">Nucleotide-binding</keyword>
<evidence type="ECO:0000256" key="9">
    <source>
        <dbReference type="ARBA" id="ARBA00023316"/>
    </source>
</evidence>
<dbReference type="AlphaFoldDB" id="C7MP09"/>
<dbReference type="PANTHER" id="PTHR43024:SF1">
    <property type="entry name" value="UDP-N-ACETYLMURAMOYL-TRIPEPTIDE--D-ALANYL-D-ALANINE LIGASE"/>
    <property type="match status" value="1"/>
</dbReference>
<dbReference type="InterPro" id="IPR051046">
    <property type="entry name" value="MurCDEF_CellWall_CoF430Synth"/>
</dbReference>
<keyword evidence="2 10" id="KW-0436">Ligase</keyword>
<evidence type="ECO:0000313" key="16">
    <source>
        <dbReference type="Proteomes" id="UP000000954"/>
    </source>
</evidence>
<comment type="subcellular location">
    <subcellularLocation>
        <location evidence="10 11">Cytoplasm</location>
    </subcellularLocation>
</comment>
<comment type="pathway">
    <text evidence="10 11">Cell wall biogenesis; peptidoglycan biosynthesis.</text>
</comment>
<name>C7MP09_CRYCD</name>
<keyword evidence="8 10" id="KW-0131">Cell cycle</keyword>
<comment type="similarity">
    <text evidence="10">Belongs to the MurCDEF family. MurF subfamily.</text>
</comment>
<dbReference type="Gene3D" id="3.40.1390.10">
    <property type="entry name" value="MurE/MurF, N-terminal domain"/>
    <property type="match status" value="1"/>
</dbReference>
<feature type="domain" description="Mur ligase central" evidence="14">
    <location>
        <begin position="117"/>
        <end position="322"/>
    </location>
</feature>
<evidence type="ECO:0000256" key="6">
    <source>
        <dbReference type="ARBA" id="ARBA00022960"/>
    </source>
</evidence>
<dbReference type="EMBL" id="CP001682">
    <property type="protein sequence ID" value="ACU94649.1"/>
    <property type="molecule type" value="Genomic_DNA"/>
</dbReference>
<protein>
    <recommendedName>
        <fullName evidence="10 11">UDP-N-acetylmuramoyl-tripeptide--D-alanyl-D-alanine ligase</fullName>
        <ecNumber evidence="10 11">6.3.2.10</ecNumber>
    </recommendedName>
    <alternativeName>
        <fullName evidence="10">D-alanyl-D-alanine-adding enzyme</fullName>
    </alternativeName>
</protein>
<feature type="binding site" evidence="10">
    <location>
        <begin position="119"/>
        <end position="125"/>
    </location>
    <ligand>
        <name>ATP</name>
        <dbReference type="ChEBI" id="CHEBI:30616"/>
    </ligand>
</feature>
<dbReference type="Pfam" id="PF01225">
    <property type="entry name" value="Mur_ligase"/>
    <property type="match status" value="1"/>
</dbReference>
<comment type="function">
    <text evidence="10 11">Involved in cell wall formation. Catalyzes the final step in the synthesis of UDP-N-acetylmuramoyl-pentapeptide, the precursor of murein.</text>
</comment>
<dbReference type="SUPFAM" id="SSF63418">
    <property type="entry name" value="MurE/MurF N-terminal domain"/>
    <property type="match status" value="1"/>
</dbReference>
<keyword evidence="3 10" id="KW-0132">Cell division</keyword>
<evidence type="ECO:0000256" key="5">
    <source>
        <dbReference type="ARBA" id="ARBA00022840"/>
    </source>
</evidence>
<dbReference type="eggNOG" id="COG0770">
    <property type="taxonomic scope" value="Bacteria"/>
</dbReference>
<gene>
    <name evidence="10" type="primary">murF</name>
    <name evidence="15" type="ordered locus">Ccur_09530</name>
</gene>
<accession>C7MP09</accession>
<keyword evidence="7 10" id="KW-0573">Peptidoglycan synthesis</keyword>
<evidence type="ECO:0000256" key="4">
    <source>
        <dbReference type="ARBA" id="ARBA00022741"/>
    </source>
</evidence>
<dbReference type="OrthoDB" id="9800958at2"/>
<proteinExistence type="inferred from homology"/>
<dbReference type="Pfam" id="PF02875">
    <property type="entry name" value="Mur_ligase_C"/>
    <property type="match status" value="1"/>
</dbReference>
<dbReference type="NCBIfam" id="TIGR01143">
    <property type="entry name" value="murF"/>
    <property type="match status" value="1"/>
</dbReference>
<dbReference type="PANTHER" id="PTHR43024">
    <property type="entry name" value="UDP-N-ACETYLMURAMOYL-TRIPEPTIDE--D-ALANYL-D-ALANINE LIGASE"/>
    <property type="match status" value="1"/>
</dbReference>
<dbReference type="EC" id="6.3.2.10" evidence="10 11"/>
<evidence type="ECO:0000259" key="13">
    <source>
        <dbReference type="Pfam" id="PF02875"/>
    </source>
</evidence>
<dbReference type="InterPro" id="IPR036615">
    <property type="entry name" value="Mur_ligase_C_dom_sf"/>
</dbReference>
<feature type="domain" description="Mur ligase C-terminal" evidence="13">
    <location>
        <begin position="345"/>
        <end position="471"/>
    </location>
</feature>
<dbReference type="Pfam" id="PF08245">
    <property type="entry name" value="Mur_ligase_M"/>
    <property type="match status" value="1"/>
</dbReference>
<dbReference type="STRING" id="469378.Ccur_09530"/>
<dbReference type="GO" id="GO:0071555">
    <property type="term" value="P:cell wall organization"/>
    <property type="evidence" value="ECO:0007669"/>
    <property type="project" value="UniProtKB-KW"/>
</dbReference>
<dbReference type="SUPFAM" id="SSF53623">
    <property type="entry name" value="MurD-like peptide ligases, catalytic domain"/>
    <property type="match status" value="1"/>
</dbReference>
<dbReference type="InterPro" id="IPR036565">
    <property type="entry name" value="Mur-like_cat_sf"/>
</dbReference>
<dbReference type="GO" id="GO:0051301">
    <property type="term" value="P:cell division"/>
    <property type="evidence" value="ECO:0007669"/>
    <property type="project" value="UniProtKB-KW"/>
</dbReference>
<dbReference type="GO" id="GO:0008766">
    <property type="term" value="F:UDP-N-acetylmuramoylalanyl-D-glutamyl-2,6-diaminopimelate-D-alanyl-D-alanine ligase activity"/>
    <property type="evidence" value="ECO:0007669"/>
    <property type="project" value="RHEA"/>
</dbReference>
<dbReference type="GO" id="GO:0005524">
    <property type="term" value="F:ATP binding"/>
    <property type="evidence" value="ECO:0007669"/>
    <property type="project" value="UniProtKB-UniRule"/>
</dbReference>
<keyword evidence="16" id="KW-1185">Reference proteome</keyword>
<feature type="domain" description="Mur ligase N-terminal catalytic" evidence="12">
    <location>
        <begin position="29"/>
        <end position="73"/>
    </location>
</feature>
<dbReference type="HOGENOM" id="CLU_031507_1_1_11"/>
<reference evidence="15 16" key="1">
    <citation type="journal article" date="2009" name="Stand. Genomic Sci.">
        <title>Complete genome sequence of Cryptobacterium curtum type strain (12-3).</title>
        <authorList>
            <person name="Mavrommatis K."/>
            <person name="Pukall R."/>
            <person name="Rohde C."/>
            <person name="Chen F."/>
            <person name="Sims D."/>
            <person name="Brettin T."/>
            <person name="Kuske C."/>
            <person name="Detter J.C."/>
            <person name="Han C."/>
            <person name="Lapidus A."/>
            <person name="Copeland A."/>
            <person name="Glavina Del Rio T."/>
            <person name="Nolan M."/>
            <person name="Lucas S."/>
            <person name="Tice H."/>
            <person name="Cheng J.F."/>
            <person name="Bruce D."/>
            <person name="Goodwin L."/>
            <person name="Pitluck S."/>
            <person name="Ovchinnikova G."/>
            <person name="Pati A."/>
            <person name="Ivanova N."/>
            <person name="Chen A."/>
            <person name="Palaniappan K."/>
            <person name="Chain P."/>
            <person name="D'haeseleer P."/>
            <person name="Goker M."/>
            <person name="Bristow J."/>
            <person name="Eisen J.A."/>
            <person name="Markowitz V."/>
            <person name="Hugenholtz P."/>
            <person name="Rohde M."/>
            <person name="Klenk H.P."/>
            <person name="Kyrpides N.C."/>
        </authorList>
    </citation>
    <scope>NUCLEOTIDE SEQUENCE [LARGE SCALE GENOMIC DNA]</scope>
    <source>
        <strain evidence="16">ATCC 700683 / DSM 15641 / 12-3</strain>
    </source>
</reference>
<dbReference type="GO" id="GO:0047480">
    <property type="term" value="F:UDP-N-acetylmuramoyl-tripeptide-D-alanyl-D-alanine ligase activity"/>
    <property type="evidence" value="ECO:0007669"/>
    <property type="project" value="UniProtKB-UniRule"/>
</dbReference>
<dbReference type="InterPro" id="IPR005863">
    <property type="entry name" value="UDP-N-AcMur_synth"/>
</dbReference>
<keyword evidence="9 10" id="KW-0961">Cell wall biogenesis/degradation</keyword>
<dbReference type="RefSeq" id="WP_012803335.1">
    <property type="nucleotide sequence ID" value="NC_013170.1"/>
</dbReference>
<keyword evidence="6 10" id="KW-0133">Cell shape</keyword>
<dbReference type="SUPFAM" id="SSF53244">
    <property type="entry name" value="MurD-like peptide ligases, peptide-binding domain"/>
    <property type="match status" value="1"/>
</dbReference>
<dbReference type="KEGG" id="ccu:Ccur_09530"/>
<comment type="catalytic activity">
    <reaction evidence="10 11">
        <text>D-alanyl-D-alanine + UDP-N-acetyl-alpha-D-muramoyl-L-alanyl-gamma-D-glutamyl-meso-2,6-diaminopimelate + ATP = UDP-N-acetyl-alpha-D-muramoyl-L-alanyl-gamma-D-glutamyl-meso-2,6-diaminopimeloyl-D-alanyl-D-alanine + ADP + phosphate + H(+)</text>
        <dbReference type="Rhea" id="RHEA:28374"/>
        <dbReference type="ChEBI" id="CHEBI:15378"/>
        <dbReference type="ChEBI" id="CHEBI:30616"/>
        <dbReference type="ChEBI" id="CHEBI:43474"/>
        <dbReference type="ChEBI" id="CHEBI:57822"/>
        <dbReference type="ChEBI" id="CHEBI:61386"/>
        <dbReference type="ChEBI" id="CHEBI:83905"/>
        <dbReference type="ChEBI" id="CHEBI:456216"/>
        <dbReference type="EC" id="6.3.2.10"/>
    </reaction>
</comment>
<dbReference type="InterPro" id="IPR000713">
    <property type="entry name" value="Mur_ligase_N"/>
</dbReference>
<keyword evidence="5 10" id="KW-0067">ATP-binding</keyword>
<dbReference type="Gene3D" id="3.90.190.20">
    <property type="entry name" value="Mur ligase, C-terminal domain"/>
    <property type="match status" value="1"/>
</dbReference>
<dbReference type="InterPro" id="IPR013221">
    <property type="entry name" value="Mur_ligase_cen"/>
</dbReference>
<evidence type="ECO:0000256" key="8">
    <source>
        <dbReference type="ARBA" id="ARBA00023306"/>
    </source>
</evidence>
<dbReference type="HAMAP" id="MF_02019">
    <property type="entry name" value="MurF"/>
    <property type="match status" value="1"/>
</dbReference>
<dbReference type="Proteomes" id="UP000000954">
    <property type="component" value="Chromosome"/>
</dbReference>
<dbReference type="InterPro" id="IPR004101">
    <property type="entry name" value="Mur_ligase_C"/>
</dbReference>
<evidence type="ECO:0000256" key="3">
    <source>
        <dbReference type="ARBA" id="ARBA00022618"/>
    </source>
</evidence>
<dbReference type="UniPathway" id="UPA00219"/>
<evidence type="ECO:0000259" key="12">
    <source>
        <dbReference type="Pfam" id="PF01225"/>
    </source>
</evidence>
<dbReference type="InterPro" id="IPR035911">
    <property type="entry name" value="MurE/MurF_N"/>
</dbReference>
<organism evidence="15 16">
    <name type="scientific">Cryptobacterium curtum (strain ATCC 700683 / DSM 15641 / CCUG 43107 / 12-3)</name>
    <dbReference type="NCBI Taxonomy" id="469378"/>
    <lineage>
        <taxon>Bacteria</taxon>
        <taxon>Bacillati</taxon>
        <taxon>Actinomycetota</taxon>
        <taxon>Coriobacteriia</taxon>
        <taxon>Eggerthellales</taxon>
        <taxon>Eggerthellaceae</taxon>
        <taxon>Cryptobacterium</taxon>
    </lineage>
</organism>
<evidence type="ECO:0000256" key="2">
    <source>
        <dbReference type="ARBA" id="ARBA00022598"/>
    </source>
</evidence>
<evidence type="ECO:0000256" key="11">
    <source>
        <dbReference type="RuleBase" id="RU004136"/>
    </source>
</evidence>
<evidence type="ECO:0000256" key="10">
    <source>
        <dbReference type="HAMAP-Rule" id="MF_02019"/>
    </source>
</evidence>
<evidence type="ECO:0000256" key="7">
    <source>
        <dbReference type="ARBA" id="ARBA00022984"/>
    </source>
</evidence>
<dbReference type="GO" id="GO:0005737">
    <property type="term" value="C:cytoplasm"/>
    <property type="evidence" value="ECO:0007669"/>
    <property type="project" value="UniProtKB-SubCell"/>
</dbReference>
<evidence type="ECO:0000259" key="14">
    <source>
        <dbReference type="Pfam" id="PF08245"/>
    </source>
</evidence>
<dbReference type="GO" id="GO:0008360">
    <property type="term" value="P:regulation of cell shape"/>
    <property type="evidence" value="ECO:0007669"/>
    <property type="project" value="UniProtKB-KW"/>
</dbReference>
<evidence type="ECO:0000256" key="1">
    <source>
        <dbReference type="ARBA" id="ARBA00022490"/>
    </source>
</evidence>
<evidence type="ECO:0000313" key="15">
    <source>
        <dbReference type="EMBL" id="ACU94649.1"/>
    </source>
</evidence>
<dbReference type="GO" id="GO:0009252">
    <property type="term" value="P:peptidoglycan biosynthetic process"/>
    <property type="evidence" value="ECO:0007669"/>
    <property type="project" value="UniProtKB-UniRule"/>
</dbReference>
<sequence>MRLSASDIARFTGGMLVVPPAHEESLVAGFTWDSRQVQPGCLYVALPGERHDGFDFCINALDAGAACLLVMRSPDEALTLCAQRSGAAIVCVEDTFTAFTDLAAAWRSRLSGSVIAITGSSGKTTTKNLVRDVLARAGSVVATQGNQNNELGVPATLLRAEEDTQFVVVEMGMRGRGQIESLCRFVRPDMALVTNVGESHIELLGSRDGIARAKAEIIAGVKANTGIAFINASDDFASMLPAYGSADERGVEILFFDGSGKEPASYAAQDGIEVPSTFASDIELDEAGCARFTLHTPTGTASVHLALAGLHNVHNATAAAAVGSQVGLSASVIVDALEKATSLDGRGRVVRTASGVVVVDDAYNANPDSMKASLGSFAAMHFAGRHIAVLGDMGELGDTAEEAHARIGSLVASLPIDLIICVGSLACGIARAAVAAGMPEDAAICVTDASAALDQVVSLVNAGDGILVKASHSVGLEAVVKGLVK</sequence>